<sequence length="81" mass="9197">MSPRKPKNPPLEEALEELEEVVNQLEQGDLPLEQALKLFERGITLTRSCQRSLEEAEQKVKILSEKSLDAEPEPFEPDQPG</sequence>
<dbReference type="PIRSF" id="PIRSF006488">
    <property type="entry name" value="Exonuc_VII_S"/>
    <property type="match status" value="1"/>
</dbReference>
<dbReference type="NCBIfam" id="NF002140">
    <property type="entry name" value="PRK00977.1-4"/>
    <property type="match status" value="1"/>
</dbReference>
<organism evidence="7">
    <name type="scientific">Thiolapillus brandeum</name>
    <dbReference type="NCBI Taxonomy" id="1076588"/>
    <lineage>
        <taxon>Bacteria</taxon>
        <taxon>Pseudomonadati</taxon>
        <taxon>Pseudomonadota</taxon>
        <taxon>Gammaproteobacteria</taxon>
        <taxon>Chromatiales</taxon>
        <taxon>Sedimenticolaceae</taxon>
        <taxon>Thiolapillus</taxon>
    </lineage>
</organism>
<comment type="subcellular location">
    <subcellularLocation>
        <location evidence="6">Cytoplasm</location>
    </subcellularLocation>
</comment>
<accession>A0A7C5MVR8</accession>
<dbReference type="EC" id="3.1.11.6" evidence="6"/>
<evidence type="ECO:0000256" key="6">
    <source>
        <dbReference type="HAMAP-Rule" id="MF_00337"/>
    </source>
</evidence>
<comment type="function">
    <text evidence="6">Bidirectionally degrades single-stranded DNA into large acid-insoluble oligonucleotides, which are then degraded further into small acid-soluble oligonucleotides.</text>
</comment>
<dbReference type="Pfam" id="PF02609">
    <property type="entry name" value="Exonuc_VII_S"/>
    <property type="match status" value="1"/>
</dbReference>
<dbReference type="PANTHER" id="PTHR34137:SF1">
    <property type="entry name" value="EXODEOXYRIBONUCLEASE 7 SMALL SUBUNIT"/>
    <property type="match status" value="1"/>
</dbReference>
<dbReference type="NCBIfam" id="TIGR01280">
    <property type="entry name" value="xseB"/>
    <property type="match status" value="1"/>
</dbReference>
<dbReference type="InterPro" id="IPR037004">
    <property type="entry name" value="Exonuc_VII_ssu_sf"/>
</dbReference>
<dbReference type="SUPFAM" id="SSF116842">
    <property type="entry name" value="XseB-like"/>
    <property type="match status" value="1"/>
</dbReference>
<comment type="caution">
    <text evidence="7">The sequence shown here is derived from an EMBL/GenBank/DDBJ whole genome shotgun (WGS) entry which is preliminary data.</text>
</comment>
<proteinExistence type="inferred from homology"/>
<evidence type="ECO:0000256" key="3">
    <source>
        <dbReference type="ARBA" id="ARBA00022722"/>
    </source>
</evidence>
<evidence type="ECO:0000256" key="4">
    <source>
        <dbReference type="ARBA" id="ARBA00022801"/>
    </source>
</evidence>
<gene>
    <name evidence="6" type="primary">xseB</name>
    <name evidence="7" type="ORF">ENJ98_06030</name>
</gene>
<dbReference type="GO" id="GO:0005829">
    <property type="term" value="C:cytosol"/>
    <property type="evidence" value="ECO:0007669"/>
    <property type="project" value="TreeGrafter"/>
</dbReference>
<comment type="catalytic activity">
    <reaction evidence="6">
        <text>Exonucleolytic cleavage in either 5'- to 3'- or 3'- to 5'-direction to yield nucleoside 5'-phosphates.</text>
        <dbReference type="EC" id="3.1.11.6"/>
    </reaction>
</comment>
<dbReference type="Proteomes" id="UP000886100">
    <property type="component" value="Unassembled WGS sequence"/>
</dbReference>
<dbReference type="PANTHER" id="PTHR34137">
    <property type="entry name" value="EXODEOXYRIBONUCLEASE 7 SMALL SUBUNIT"/>
    <property type="match status" value="1"/>
</dbReference>
<comment type="similarity">
    <text evidence="1 6">Belongs to the XseB family.</text>
</comment>
<evidence type="ECO:0000256" key="5">
    <source>
        <dbReference type="ARBA" id="ARBA00022839"/>
    </source>
</evidence>
<dbReference type="HAMAP" id="MF_00337">
    <property type="entry name" value="Exonuc_7_S"/>
    <property type="match status" value="1"/>
</dbReference>
<dbReference type="GO" id="GO:0006308">
    <property type="term" value="P:DNA catabolic process"/>
    <property type="evidence" value="ECO:0007669"/>
    <property type="project" value="UniProtKB-UniRule"/>
</dbReference>
<dbReference type="EMBL" id="DROM01000363">
    <property type="protein sequence ID" value="HHH13778.1"/>
    <property type="molecule type" value="Genomic_DNA"/>
</dbReference>
<evidence type="ECO:0000256" key="1">
    <source>
        <dbReference type="ARBA" id="ARBA00009998"/>
    </source>
</evidence>
<comment type="subunit">
    <text evidence="6">Heterooligomer composed of large and small subunits.</text>
</comment>
<dbReference type="InterPro" id="IPR003761">
    <property type="entry name" value="Exonuc_VII_S"/>
</dbReference>
<reference evidence="7" key="1">
    <citation type="journal article" date="2020" name="mSystems">
        <title>Genome- and Community-Level Interaction Insights into Carbon Utilization and Element Cycling Functions of Hydrothermarchaeota in Hydrothermal Sediment.</title>
        <authorList>
            <person name="Zhou Z."/>
            <person name="Liu Y."/>
            <person name="Xu W."/>
            <person name="Pan J."/>
            <person name="Luo Z.H."/>
            <person name="Li M."/>
        </authorList>
    </citation>
    <scope>NUCLEOTIDE SEQUENCE [LARGE SCALE GENOMIC DNA]</scope>
    <source>
        <strain evidence="7">HyVt-535</strain>
    </source>
</reference>
<evidence type="ECO:0000256" key="2">
    <source>
        <dbReference type="ARBA" id="ARBA00022490"/>
    </source>
</evidence>
<keyword evidence="4 6" id="KW-0378">Hydrolase</keyword>
<evidence type="ECO:0000313" key="7">
    <source>
        <dbReference type="EMBL" id="HHH13778.1"/>
    </source>
</evidence>
<dbReference type="GO" id="GO:0008855">
    <property type="term" value="F:exodeoxyribonuclease VII activity"/>
    <property type="evidence" value="ECO:0007669"/>
    <property type="project" value="UniProtKB-UniRule"/>
</dbReference>
<name>A0A7C5MVR8_9GAMM</name>
<keyword evidence="5 6" id="KW-0269">Exonuclease</keyword>
<protein>
    <recommendedName>
        <fullName evidence="6">Exodeoxyribonuclease 7 small subunit</fullName>
        <ecNumber evidence="6">3.1.11.6</ecNumber>
    </recommendedName>
    <alternativeName>
        <fullName evidence="6">Exodeoxyribonuclease VII small subunit</fullName>
        <shortName evidence="6">Exonuclease VII small subunit</shortName>
    </alternativeName>
</protein>
<dbReference type="GO" id="GO:0009318">
    <property type="term" value="C:exodeoxyribonuclease VII complex"/>
    <property type="evidence" value="ECO:0007669"/>
    <property type="project" value="UniProtKB-UniRule"/>
</dbReference>
<dbReference type="AlphaFoldDB" id="A0A7C5MVR8"/>
<dbReference type="Gene3D" id="1.10.287.1040">
    <property type="entry name" value="Exonuclease VII, small subunit"/>
    <property type="match status" value="1"/>
</dbReference>
<keyword evidence="3 6" id="KW-0540">Nuclease</keyword>
<keyword evidence="2 6" id="KW-0963">Cytoplasm</keyword>